<accession>A0A327L1P0</accession>
<gene>
    <name evidence="11" type="ORF">CH341_06195</name>
</gene>
<feature type="domain" description="ABC transmembrane type-1" evidence="10">
    <location>
        <begin position="58"/>
        <end position="334"/>
    </location>
</feature>
<dbReference type="PANTHER" id="PTHR24221">
    <property type="entry name" value="ATP-BINDING CASSETTE SUB-FAMILY B"/>
    <property type="match status" value="1"/>
</dbReference>
<evidence type="ECO:0000256" key="8">
    <source>
        <dbReference type="SAM" id="Phobius"/>
    </source>
</evidence>
<dbReference type="GO" id="GO:0030256">
    <property type="term" value="C:type I protein secretion system complex"/>
    <property type="evidence" value="ECO:0007669"/>
    <property type="project" value="InterPro"/>
</dbReference>
<dbReference type="EMBL" id="NPEX01000027">
    <property type="protein sequence ID" value="RAI45000.1"/>
    <property type="molecule type" value="Genomic_DNA"/>
</dbReference>
<dbReference type="GO" id="GO:0005886">
    <property type="term" value="C:plasma membrane"/>
    <property type="evidence" value="ECO:0007669"/>
    <property type="project" value="UniProtKB-SubCell"/>
</dbReference>
<feature type="domain" description="ABC transporter" evidence="9">
    <location>
        <begin position="365"/>
        <end position="603"/>
    </location>
</feature>
<evidence type="ECO:0000256" key="3">
    <source>
        <dbReference type="ARBA" id="ARBA00022692"/>
    </source>
</evidence>
<keyword evidence="4" id="KW-0547">Nucleotide-binding</keyword>
<dbReference type="SUPFAM" id="SSF52540">
    <property type="entry name" value="P-loop containing nucleoside triphosphate hydrolases"/>
    <property type="match status" value="1"/>
</dbReference>
<dbReference type="GO" id="GO:0140359">
    <property type="term" value="F:ABC-type transporter activity"/>
    <property type="evidence" value="ECO:0007669"/>
    <property type="project" value="InterPro"/>
</dbReference>
<evidence type="ECO:0000256" key="7">
    <source>
        <dbReference type="ARBA" id="ARBA00023136"/>
    </source>
</evidence>
<dbReference type="InterPro" id="IPR017871">
    <property type="entry name" value="ABC_transporter-like_CS"/>
</dbReference>
<evidence type="ECO:0000256" key="6">
    <source>
        <dbReference type="ARBA" id="ARBA00022989"/>
    </source>
</evidence>
<feature type="transmembrane region" description="Helical" evidence="8">
    <location>
        <begin position="53"/>
        <end position="73"/>
    </location>
</feature>
<dbReference type="GO" id="GO:0030253">
    <property type="term" value="P:protein secretion by the type I secretion system"/>
    <property type="evidence" value="ECO:0007669"/>
    <property type="project" value="InterPro"/>
</dbReference>
<keyword evidence="3 8" id="KW-0812">Transmembrane</keyword>
<dbReference type="Gene3D" id="3.40.50.300">
    <property type="entry name" value="P-loop containing nucleotide triphosphate hydrolases"/>
    <property type="match status" value="1"/>
</dbReference>
<dbReference type="Proteomes" id="UP000249130">
    <property type="component" value="Unassembled WGS sequence"/>
</dbReference>
<keyword evidence="5" id="KW-0067">ATP-binding</keyword>
<dbReference type="InterPro" id="IPR010128">
    <property type="entry name" value="ATPase_T1SS_PrtD-like"/>
</dbReference>
<dbReference type="SUPFAM" id="SSF90123">
    <property type="entry name" value="ABC transporter transmembrane region"/>
    <property type="match status" value="1"/>
</dbReference>
<dbReference type="GO" id="GO:0005524">
    <property type="term" value="F:ATP binding"/>
    <property type="evidence" value="ECO:0007669"/>
    <property type="project" value="UniProtKB-KW"/>
</dbReference>
<dbReference type="SMART" id="SM00382">
    <property type="entry name" value="AAA"/>
    <property type="match status" value="1"/>
</dbReference>
<dbReference type="InterPro" id="IPR039421">
    <property type="entry name" value="Type_1_exporter"/>
</dbReference>
<dbReference type="InterPro" id="IPR027417">
    <property type="entry name" value="P-loop_NTPase"/>
</dbReference>
<dbReference type="InterPro" id="IPR011527">
    <property type="entry name" value="ABC1_TM_dom"/>
</dbReference>
<evidence type="ECO:0000259" key="9">
    <source>
        <dbReference type="PROSITE" id="PS50893"/>
    </source>
</evidence>
<evidence type="ECO:0000256" key="5">
    <source>
        <dbReference type="ARBA" id="ARBA00022840"/>
    </source>
</evidence>
<dbReference type="GO" id="GO:0034040">
    <property type="term" value="F:ATPase-coupled lipid transmembrane transporter activity"/>
    <property type="evidence" value="ECO:0007669"/>
    <property type="project" value="TreeGrafter"/>
</dbReference>
<dbReference type="InterPro" id="IPR003439">
    <property type="entry name" value="ABC_transporter-like_ATP-bd"/>
</dbReference>
<comment type="caution">
    <text evidence="11">The sequence shown here is derived from an EMBL/GenBank/DDBJ whole genome shotgun (WGS) entry which is preliminary data.</text>
</comment>
<evidence type="ECO:0000256" key="2">
    <source>
        <dbReference type="ARBA" id="ARBA00005417"/>
    </source>
</evidence>
<feature type="transmembrane region" description="Helical" evidence="8">
    <location>
        <begin position="281"/>
        <end position="299"/>
    </location>
</feature>
<dbReference type="PROSITE" id="PS00211">
    <property type="entry name" value="ABC_TRANSPORTER_1"/>
    <property type="match status" value="1"/>
</dbReference>
<organism evidence="11 12">
    <name type="scientific">Rhodoplanes roseus</name>
    <dbReference type="NCBI Taxonomy" id="29409"/>
    <lineage>
        <taxon>Bacteria</taxon>
        <taxon>Pseudomonadati</taxon>
        <taxon>Pseudomonadota</taxon>
        <taxon>Alphaproteobacteria</taxon>
        <taxon>Hyphomicrobiales</taxon>
        <taxon>Nitrobacteraceae</taxon>
        <taxon>Rhodoplanes</taxon>
    </lineage>
</organism>
<dbReference type="AlphaFoldDB" id="A0A327L1P0"/>
<feature type="transmembrane region" description="Helical" evidence="8">
    <location>
        <begin position="162"/>
        <end position="183"/>
    </location>
</feature>
<dbReference type="PROSITE" id="PS50929">
    <property type="entry name" value="ABC_TM1F"/>
    <property type="match status" value="1"/>
</dbReference>
<keyword evidence="6 8" id="KW-1133">Transmembrane helix</keyword>
<feature type="transmembrane region" description="Helical" evidence="8">
    <location>
        <begin position="93"/>
        <end position="113"/>
    </location>
</feature>
<dbReference type="GO" id="GO:0016887">
    <property type="term" value="F:ATP hydrolysis activity"/>
    <property type="evidence" value="ECO:0007669"/>
    <property type="project" value="InterPro"/>
</dbReference>
<reference evidence="11 12" key="1">
    <citation type="submission" date="2017-07" db="EMBL/GenBank/DDBJ databases">
        <title>Draft Genome Sequences of Select Purple Nonsulfur Bacteria.</title>
        <authorList>
            <person name="Lasarre B."/>
            <person name="Mckinlay J.B."/>
        </authorList>
    </citation>
    <scope>NUCLEOTIDE SEQUENCE [LARGE SCALE GENOMIC DNA]</scope>
    <source>
        <strain evidence="11 12">DSM 5909</strain>
    </source>
</reference>
<evidence type="ECO:0000256" key="1">
    <source>
        <dbReference type="ARBA" id="ARBA00004651"/>
    </source>
</evidence>
<dbReference type="PROSITE" id="PS50893">
    <property type="entry name" value="ABC_TRANSPORTER_2"/>
    <property type="match status" value="1"/>
</dbReference>
<keyword evidence="12" id="KW-1185">Reference proteome</keyword>
<evidence type="ECO:0008006" key="13">
    <source>
        <dbReference type="Google" id="ProtNLM"/>
    </source>
</evidence>
<keyword evidence="7 8" id="KW-0472">Membrane</keyword>
<sequence length="615" mass="67671">MPGPISIRFTCQFDMVVPAETVPDVPGSACSTHGRTMKQKLISPTLNGLRPLLPAYSILAIFSFFMPVLYFAGPLYMWQVYGRVMISRSESTLWVLTAMATTVILMMTVLEWARKKALDRLGVSIDARLSRSFFELLHRPKSSTRAATSPTTLNDLSTVRDFLSSSSIAALFDLVYMPVYVVLLCLVHWVFAVIAILIMTKMVVLAFLNYFLVKSDSRRYQQMSIRSQEFGGAISRNVETIRALGMLPALRERWYALHAKMLGWRGAAGRRTDVIASVVRFFRVMQMIIIYAVGAMLYMENQIATASIMVALLIINRGIGPLDNVISNWRVYSNFLASLDRLDDLLRDAGERPKKMRLPRPEGTLTLSRVYAGPPSGEKIVLNDVSFSLAQGRTLGVVGVSGAGKSCLGRVLVGIWPIARGSVTIGDHELSHWSEDDIGRHLGYIGQDVELIPGTVADNIARFDPDSPERTEKLIAASELAGVQDLVKSLPEGYNTRVGVGGHVLSGGQRNRIAIARAVYAEPSLVVLDEPNSNLDAFGEQALMSMIQKLQASGTTVVIITHKVNILNYCDDILVLNAGAVQAFGSRDQIVNRIPRLKAPTPLTVIEGALESRRS</sequence>
<dbReference type="InterPro" id="IPR036640">
    <property type="entry name" value="ABC1_TM_sf"/>
</dbReference>
<proteinExistence type="inferred from homology"/>
<feature type="transmembrane region" description="Helical" evidence="8">
    <location>
        <begin position="189"/>
        <end position="213"/>
    </location>
</feature>
<evidence type="ECO:0000256" key="4">
    <source>
        <dbReference type="ARBA" id="ARBA00022741"/>
    </source>
</evidence>
<dbReference type="NCBIfam" id="TIGR01842">
    <property type="entry name" value="type_I_sec_PrtD"/>
    <property type="match status" value="1"/>
</dbReference>
<comment type="subcellular location">
    <subcellularLocation>
        <location evidence="1">Cell membrane</location>
        <topology evidence="1">Multi-pass membrane protein</topology>
    </subcellularLocation>
</comment>
<dbReference type="InterPro" id="IPR003593">
    <property type="entry name" value="AAA+_ATPase"/>
</dbReference>
<protein>
    <recommendedName>
        <fullName evidence="13">Type I secretion system permease/ATPase</fullName>
    </recommendedName>
</protein>
<evidence type="ECO:0000259" key="10">
    <source>
        <dbReference type="PROSITE" id="PS50929"/>
    </source>
</evidence>
<comment type="similarity">
    <text evidence="2">Belongs to the ABC transporter superfamily.</text>
</comment>
<name>A0A327L1P0_9BRAD</name>
<evidence type="ECO:0000313" key="12">
    <source>
        <dbReference type="Proteomes" id="UP000249130"/>
    </source>
</evidence>
<dbReference type="Pfam" id="PF00664">
    <property type="entry name" value="ABC_membrane"/>
    <property type="match status" value="1"/>
</dbReference>
<evidence type="ECO:0000313" key="11">
    <source>
        <dbReference type="EMBL" id="RAI45000.1"/>
    </source>
</evidence>
<dbReference type="OrthoDB" id="9808328at2"/>
<dbReference type="Gene3D" id="1.20.1560.10">
    <property type="entry name" value="ABC transporter type 1, transmembrane domain"/>
    <property type="match status" value="1"/>
</dbReference>
<dbReference type="PANTHER" id="PTHR24221:SF248">
    <property type="entry name" value="ABC TRANSPORTER TRANSMEMBRANE REGION"/>
    <property type="match status" value="1"/>
</dbReference>
<dbReference type="Pfam" id="PF00005">
    <property type="entry name" value="ABC_tran"/>
    <property type="match status" value="1"/>
</dbReference>